<organism evidence="1 2">
    <name type="scientific">Janthinobacterium lividum</name>
    <dbReference type="NCBI Taxonomy" id="29581"/>
    <lineage>
        <taxon>Bacteria</taxon>
        <taxon>Pseudomonadati</taxon>
        <taxon>Pseudomonadota</taxon>
        <taxon>Betaproteobacteria</taxon>
        <taxon>Burkholderiales</taxon>
        <taxon>Oxalobacteraceae</taxon>
        <taxon>Janthinobacterium</taxon>
    </lineage>
</organism>
<name>A0AAJ4MU98_9BURK</name>
<evidence type="ECO:0000313" key="2">
    <source>
        <dbReference type="Proteomes" id="UP000662821"/>
    </source>
</evidence>
<dbReference type="EMBL" id="CP071520">
    <property type="protein sequence ID" value="QSX97213.1"/>
    <property type="molecule type" value="Genomic_DNA"/>
</dbReference>
<proteinExistence type="predicted"/>
<accession>A0AAJ4MU98</accession>
<dbReference type="Proteomes" id="UP000662821">
    <property type="component" value="Chromosome"/>
</dbReference>
<evidence type="ECO:0000313" key="1">
    <source>
        <dbReference type="EMBL" id="QSX97213.1"/>
    </source>
</evidence>
<dbReference type="AlphaFoldDB" id="A0AAJ4MU98"/>
<protein>
    <submittedName>
        <fullName evidence="1">Uncharacterized protein</fullName>
    </submittedName>
</protein>
<dbReference type="RefSeq" id="WP_151092499.1">
    <property type="nucleotide sequence ID" value="NZ_CP071520.1"/>
</dbReference>
<sequence length="133" mass="14559">MQLLMEVKVTNEASDRLSIALRVKAALHLLRASNPSVPVSVSAVCRSADVSRANLYANYPGLVAEIRQTKATDLPGERAEGNLQARLSDSIAARKVLQSKYDSLVMVCLELQAEIRKLRAANDSKVKARRKSI</sequence>
<gene>
    <name evidence="1" type="ORF">J3P46_04465</name>
</gene>
<reference evidence="1 2" key="1">
    <citation type="submission" date="2021-03" db="EMBL/GenBank/DDBJ databases">
        <title>Draft genome sequence of Janthinobacterium sp. strain PLB02 isolated from infected primmorphs (Lubomirskia baicalensis).</title>
        <authorList>
            <person name="Chernogor L.I."/>
            <person name="Belikov S.I."/>
            <person name="Petrushin I.S."/>
        </authorList>
    </citation>
    <scope>NUCLEOTIDE SEQUENCE [LARGE SCALE GENOMIC DNA]</scope>
    <source>
        <strain evidence="1 2">PLB02</strain>
    </source>
</reference>